<dbReference type="Proteomes" id="UP000245080">
    <property type="component" value="Unassembled WGS sequence"/>
</dbReference>
<evidence type="ECO:0000313" key="2">
    <source>
        <dbReference type="EMBL" id="PWG00147.1"/>
    </source>
</evidence>
<accession>A0A2V1MYV4</accession>
<organism evidence="2 3">
    <name type="scientific">Levilactobacillus bambusae</name>
    <dbReference type="NCBI Taxonomy" id="2024736"/>
    <lineage>
        <taxon>Bacteria</taxon>
        <taxon>Bacillati</taxon>
        <taxon>Bacillota</taxon>
        <taxon>Bacilli</taxon>
        <taxon>Lactobacillales</taxon>
        <taxon>Lactobacillaceae</taxon>
        <taxon>Levilactobacillus</taxon>
    </lineage>
</organism>
<evidence type="ECO:0000313" key="3">
    <source>
        <dbReference type="Proteomes" id="UP000245080"/>
    </source>
</evidence>
<dbReference type="InterPro" id="IPR016181">
    <property type="entry name" value="Acyl_CoA_acyltransferase"/>
</dbReference>
<gene>
    <name evidence="2" type="ORF">DCM90_04225</name>
</gene>
<name>A0A2V1MYV4_9LACO</name>
<dbReference type="GO" id="GO:0016747">
    <property type="term" value="F:acyltransferase activity, transferring groups other than amino-acyl groups"/>
    <property type="evidence" value="ECO:0007669"/>
    <property type="project" value="InterPro"/>
</dbReference>
<reference evidence="2 3" key="1">
    <citation type="journal article" date="2018" name="Int. J. Syst. Evol. Microbiol.">
        <title>Lactobacillus bambusae sp. nov., isolated from a traditional fermented Ma-bamboo shoots of Taiwan.</title>
        <authorList>
            <person name="Wang L.-T."/>
        </authorList>
    </citation>
    <scope>NUCLEOTIDE SEQUENCE [LARGE SCALE GENOMIC DNA]</scope>
    <source>
        <strain evidence="2 3">BS-W1</strain>
    </source>
</reference>
<dbReference type="RefSeq" id="WP_109250094.1">
    <property type="nucleotide sequence ID" value="NZ_QCXQ01000002.1"/>
</dbReference>
<dbReference type="EMBL" id="QCXQ01000002">
    <property type="protein sequence ID" value="PWG00147.1"/>
    <property type="molecule type" value="Genomic_DNA"/>
</dbReference>
<dbReference type="Pfam" id="PF13673">
    <property type="entry name" value="Acetyltransf_10"/>
    <property type="match status" value="1"/>
</dbReference>
<proteinExistence type="predicted"/>
<evidence type="ECO:0000259" key="1">
    <source>
        <dbReference type="PROSITE" id="PS51186"/>
    </source>
</evidence>
<keyword evidence="2" id="KW-0808">Transferase</keyword>
<dbReference type="CDD" id="cd04301">
    <property type="entry name" value="NAT_SF"/>
    <property type="match status" value="1"/>
</dbReference>
<sequence length="150" mass="17087">MLTPVQKSFDELTTMELFEIYRVRTAVFVVEQDCAYQEVDLDDLRAQHLFFVNEAGKIIAYARLIPERDGRQIRLGRVLVTIGSRHHGYAEALIEAALEVVRLTYPNAEQVVAQAQAYLKKFYQGFGFKATSDVYLETGIPHVDMVKSLT</sequence>
<comment type="caution">
    <text evidence="2">The sequence shown here is derived from an EMBL/GenBank/DDBJ whole genome shotgun (WGS) entry which is preliminary data.</text>
</comment>
<dbReference type="InterPro" id="IPR000182">
    <property type="entry name" value="GNAT_dom"/>
</dbReference>
<protein>
    <submittedName>
        <fullName evidence="2">GNAT family N-acetyltransferase</fullName>
    </submittedName>
</protein>
<dbReference type="Gene3D" id="3.40.630.30">
    <property type="match status" value="1"/>
</dbReference>
<dbReference type="PROSITE" id="PS51186">
    <property type="entry name" value="GNAT"/>
    <property type="match status" value="1"/>
</dbReference>
<dbReference type="OrthoDB" id="9796171at2"/>
<keyword evidence="3" id="KW-1185">Reference proteome</keyword>
<feature type="domain" description="N-acetyltransferase" evidence="1">
    <location>
        <begin position="7"/>
        <end position="150"/>
    </location>
</feature>
<dbReference type="SUPFAM" id="SSF55729">
    <property type="entry name" value="Acyl-CoA N-acyltransferases (Nat)"/>
    <property type="match status" value="1"/>
</dbReference>
<dbReference type="AlphaFoldDB" id="A0A2V1MYV4"/>